<feature type="region of interest" description="Disordered" evidence="1">
    <location>
        <begin position="27"/>
        <end position="165"/>
    </location>
</feature>
<evidence type="ECO:0000256" key="1">
    <source>
        <dbReference type="SAM" id="MobiDB-lite"/>
    </source>
</evidence>
<feature type="region of interest" description="Disordered" evidence="1">
    <location>
        <begin position="182"/>
        <end position="248"/>
    </location>
</feature>
<gene>
    <name evidence="2" type="ORF">ATANTOWER_014689</name>
</gene>
<organism evidence="2 3">
    <name type="scientific">Ataeniobius toweri</name>
    <dbReference type="NCBI Taxonomy" id="208326"/>
    <lineage>
        <taxon>Eukaryota</taxon>
        <taxon>Metazoa</taxon>
        <taxon>Chordata</taxon>
        <taxon>Craniata</taxon>
        <taxon>Vertebrata</taxon>
        <taxon>Euteleostomi</taxon>
        <taxon>Actinopterygii</taxon>
        <taxon>Neopterygii</taxon>
        <taxon>Teleostei</taxon>
        <taxon>Neoteleostei</taxon>
        <taxon>Acanthomorphata</taxon>
        <taxon>Ovalentaria</taxon>
        <taxon>Atherinomorphae</taxon>
        <taxon>Cyprinodontiformes</taxon>
        <taxon>Goodeidae</taxon>
        <taxon>Ataeniobius</taxon>
    </lineage>
</organism>
<dbReference type="Proteomes" id="UP001345963">
    <property type="component" value="Unassembled WGS sequence"/>
</dbReference>
<feature type="compositionally biased region" description="Basic and acidic residues" evidence="1">
    <location>
        <begin position="225"/>
        <end position="234"/>
    </location>
</feature>
<evidence type="ECO:0000313" key="3">
    <source>
        <dbReference type="Proteomes" id="UP001345963"/>
    </source>
</evidence>
<protein>
    <submittedName>
        <fullName evidence="2">Uncharacterized protein</fullName>
    </submittedName>
</protein>
<proteinExistence type="predicted"/>
<accession>A0ABU7BSV4</accession>
<sequence length="285" mass="31340">MEKARNSWQPPRLARGEEGFFSLILGFTTPSRPSQRALDEIAASMRRSPAPSSTRLSTEARHGFPTPNHVPGPVAEGFMEEPPPHPNPVPSSVPEGSQAESPTHSVPVREGLVNGLPPLPAPVPGPVVEGSEDELPQICRRSPQPHRRSQRSSHSASELHHGFSWAIKHPSIVYTRLFLKGRRGPTDRHQPPCEDNWPGPPNRRRSGSGGGGQAPPEKKLKHREKASPQEKEWRQLYVGGVGGKQRRKQQEAFMQVVENGADGACTSLDPQKLLLDPLVRHYEAP</sequence>
<feature type="compositionally biased region" description="Low complexity" evidence="1">
    <location>
        <begin position="42"/>
        <end position="53"/>
    </location>
</feature>
<comment type="caution">
    <text evidence="2">The sequence shown here is derived from an EMBL/GenBank/DDBJ whole genome shotgun (WGS) entry which is preliminary data.</text>
</comment>
<reference evidence="2 3" key="1">
    <citation type="submission" date="2021-07" db="EMBL/GenBank/DDBJ databases">
        <authorList>
            <person name="Palmer J.M."/>
        </authorList>
    </citation>
    <scope>NUCLEOTIDE SEQUENCE [LARGE SCALE GENOMIC DNA]</scope>
    <source>
        <strain evidence="2 3">AT_MEX2019</strain>
        <tissue evidence="2">Muscle</tissue>
    </source>
</reference>
<dbReference type="EMBL" id="JAHUTI010062061">
    <property type="protein sequence ID" value="MED6252643.1"/>
    <property type="molecule type" value="Genomic_DNA"/>
</dbReference>
<keyword evidence="3" id="KW-1185">Reference proteome</keyword>
<name>A0ABU7BSV4_9TELE</name>
<evidence type="ECO:0000313" key="2">
    <source>
        <dbReference type="EMBL" id="MED6252643.1"/>
    </source>
</evidence>